<feature type="non-terminal residue" evidence="1">
    <location>
        <position position="1"/>
    </location>
</feature>
<name>A0ACC1JJI0_9FUNG</name>
<protein>
    <submittedName>
        <fullName evidence="1">Uncharacterized protein</fullName>
    </submittedName>
</protein>
<evidence type="ECO:0000313" key="1">
    <source>
        <dbReference type="EMBL" id="KAJ2759417.1"/>
    </source>
</evidence>
<reference evidence="1" key="1">
    <citation type="submission" date="2022-07" db="EMBL/GenBank/DDBJ databases">
        <title>Phylogenomic reconstructions and comparative analyses of Kickxellomycotina fungi.</title>
        <authorList>
            <person name="Reynolds N.K."/>
            <person name="Stajich J.E."/>
            <person name="Barry K."/>
            <person name="Grigoriev I.V."/>
            <person name="Crous P."/>
            <person name="Smith M.E."/>
        </authorList>
    </citation>
    <scope>NUCLEOTIDE SEQUENCE</scope>
    <source>
        <strain evidence="1">CBS 109366</strain>
    </source>
</reference>
<evidence type="ECO:0000313" key="2">
    <source>
        <dbReference type="Proteomes" id="UP001140234"/>
    </source>
</evidence>
<keyword evidence="2" id="KW-1185">Reference proteome</keyword>
<gene>
    <name evidence="1" type="ORF">IWQ57_006558</name>
</gene>
<comment type="caution">
    <text evidence="1">The sequence shown here is derived from an EMBL/GenBank/DDBJ whole genome shotgun (WGS) entry which is preliminary data.</text>
</comment>
<accession>A0ACC1JJI0</accession>
<proteinExistence type="predicted"/>
<dbReference type="EMBL" id="JANBUJ010003794">
    <property type="protein sequence ID" value="KAJ2759417.1"/>
    <property type="molecule type" value="Genomic_DNA"/>
</dbReference>
<sequence>NGRPRKLSRGDLVGDGSERALQIGLGVGVSARSLHRQNVRVDVVEIDPAVHEAAVRFFGLPKSLNAVHLMDGRRFINEAPAGTYDYIVHDVFTGGSVPAALFSQSAVGQLRRILRPDGVLAMNYVGVPNDRRTLSHIVSTLRTAFPSVRCFAEVIEDLDAAVNMMFFASAEPADFEITPDVLQAIGVDTIRGVMLSKMLDHELDLATVADAPDARPITDDWNPLSAWQVPTAAKHWHTMRKLFPSKYWLNF</sequence>
<dbReference type="Proteomes" id="UP001140234">
    <property type="component" value="Unassembled WGS sequence"/>
</dbReference>
<organism evidence="1 2">
    <name type="scientific">Coemansia nantahalensis</name>
    <dbReference type="NCBI Taxonomy" id="2789366"/>
    <lineage>
        <taxon>Eukaryota</taxon>
        <taxon>Fungi</taxon>
        <taxon>Fungi incertae sedis</taxon>
        <taxon>Zoopagomycota</taxon>
        <taxon>Kickxellomycotina</taxon>
        <taxon>Kickxellomycetes</taxon>
        <taxon>Kickxellales</taxon>
        <taxon>Kickxellaceae</taxon>
        <taxon>Coemansia</taxon>
    </lineage>
</organism>